<name>A0AAV7ABN4_ENGPU</name>
<sequence>MPSCHRVFGSAFSCCTWKAALLYCLEMSATIHSLGEWKAIFMYSMTQVGDWILTDRPLFTIHKCASGQRYPSPVPFKYVPPPLPSCQR</sequence>
<keyword evidence="1" id="KW-0732">Signal</keyword>
<dbReference type="Proteomes" id="UP000824782">
    <property type="component" value="Unassembled WGS sequence"/>
</dbReference>
<keyword evidence="3" id="KW-1185">Reference proteome</keyword>
<dbReference type="EMBL" id="WNYA01000009">
    <property type="protein sequence ID" value="KAG8556476.1"/>
    <property type="molecule type" value="Genomic_DNA"/>
</dbReference>
<evidence type="ECO:0000256" key="1">
    <source>
        <dbReference type="SAM" id="SignalP"/>
    </source>
</evidence>
<reference evidence="2" key="1">
    <citation type="thesis" date="2020" institute="ProQuest LLC" country="789 East Eisenhower Parkway, Ann Arbor, MI, USA">
        <title>Comparative Genomics and Chromosome Evolution.</title>
        <authorList>
            <person name="Mudd A.B."/>
        </authorList>
    </citation>
    <scope>NUCLEOTIDE SEQUENCE</scope>
    <source>
        <strain evidence="2">237g6f4</strain>
        <tissue evidence="2">Blood</tissue>
    </source>
</reference>
<comment type="caution">
    <text evidence="2">The sequence shown here is derived from an EMBL/GenBank/DDBJ whole genome shotgun (WGS) entry which is preliminary data.</text>
</comment>
<evidence type="ECO:0000313" key="2">
    <source>
        <dbReference type="EMBL" id="KAG8556476.1"/>
    </source>
</evidence>
<gene>
    <name evidence="2" type="ORF">GDO81_018091</name>
</gene>
<feature type="chain" id="PRO_5043596867" description="Secreted protein" evidence="1">
    <location>
        <begin position="23"/>
        <end position="88"/>
    </location>
</feature>
<organism evidence="2 3">
    <name type="scientific">Engystomops pustulosus</name>
    <name type="common">Tungara frog</name>
    <name type="synonym">Physalaemus pustulosus</name>
    <dbReference type="NCBI Taxonomy" id="76066"/>
    <lineage>
        <taxon>Eukaryota</taxon>
        <taxon>Metazoa</taxon>
        <taxon>Chordata</taxon>
        <taxon>Craniata</taxon>
        <taxon>Vertebrata</taxon>
        <taxon>Euteleostomi</taxon>
        <taxon>Amphibia</taxon>
        <taxon>Batrachia</taxon>
        <taxon>Anura</taxon>
        <taxon>Neobatrachia</taxon>
        <taxon>Hyloidea</taxon>
        <taxon>Leptodactylidae</taxon>
        <taxon>Leiuperinae</taxon>
        <taxon>Engystomops</taxon>
    </lineage>
</organism>
<accession>A0AAV7ABN4</accession>
<dbReference type="AlphaFoldDB" id="A0AAV7ABN4"/>
<feature type="signal peptide" evidence="1">
    <location>
        <begin position="1"/>
        <end position="22"/>
    </location>
</feature>
<evidence type="ECO:0000313" key="3">
    <source>
        <dbReference type="Proteomes" id="UP000824782"/>
    </source>
</evidence>
<proteinExistence type="predicted"/>
<protein>
    <recommendedName>
        <fullName evidence="4">Secreted protein</fullName>
    </recommendedName>
</protein>
<evidence type="ECO:0008006" key="4">
    <source>
        <dbReference type="Google" id="ProtNLM"/>
    </source>
</evidence>